<dbReference type="InterPro" id="IPR008928">
    <property type="entry name" value="6-hairpin_glycosidase_sf"/>
</dbReference>
<comment type="caution">
    <text evidence="8">The sequence shown here is derived from an EMBL/GenBank/DDBJ whole genome shotgun (WGS) entry which is preliminary data.</text>
</comment>
<dbReference type="Pfam" id="PF17389">
    <property type="entry name" value="Bac_rhamnosid6H"/>
    <property type="match status" value="1"/>
</dbReference>
<dbReference type="Proteomes" id="UP000640489">
    <property type="component" value="Unassembled WGS sequence"/>
</dbReference>
<dbReference type="Pfam" id="PF08531">
    <property type="entry name" value="Bac_rhamnosid_N"/>
    <property type="match status" value="1"/>
</dbReference>
<dbReference type="InterPro" id="IPR013737">
    <property type="entry name" value="Bac_rhamnosid_N"/>
</dbReference>
<dbReference type="AlphaFoldDB" id="A0A930VIR1"/>
<dbReference type="Pfam" id="PF25788">
    <property type="entry name" value="Ig_Rha78A_N"/>
    <property type="match status" value="1"/>
</dbReference>
<dbReference type="Gene3D" id="2.60.40.10">
    <property type="entry name" value="Immunoglobulins"/>
    <property type="match status" value="1"/>
</dbReference>
<accession>A0A930VIR1</accession>
<evidence type="ECO:0000259" key="7">
    <source>
        <dbReference type="Pfam" id="PF17390"/>
    </source>
</evidence>
<keyword evidence="3 8" id="KW-0378">Hydrolase</keyword>
<evidence type="ECO:0000256" key="2">
    <source>
        <dbReference type="ARBA" id="ARBA00012652"/>
    </source>
</evidence>
<sequence length="864" mass="94651">MTTTSTRPTDLRAEHRGGIGIGERRPRLSWRLPDGAIRQLAHELVTGDGTLARGEGDANVLVPWPFEPLGSREQRTVRVRVETDRGWSDWSDPLVVETGLLDADEWQASWISTGADAGLAGHRPAYRVRGEVHVASPVRRARLYATAHGVYEPTIDGQRLSDEELAPGYTEYGSRLLVQTYDVTSLLTPGQHSVEALLSDGWYRGQVGMLNAHDQWGSDTAFLAQLFLEHLDGTSLVVGTDSSWQWAPSHVLEADLIEGQHEDRRLLTVSPDWRPVVVTDASYDGLFCSPAPPVRPVESLRPVSVSPLESGAYVVDLGQNVNGRVRLTSLGPKGTTVTLTHGEALGPDGDVTMEHLRPNAPFLPEPLSAGQVDVVVSAGVDGDVFEPRLTTHGFQYVRVEGHPGPLTADDVTGVVVHTDLRPTGSFTCSDPRLERLHDAAVWSFRDNACDIPTDCPTRERAGWTGDWQLYVPTASYLYDVAGFSLKWLRDLAVAQWEDGNLGNMAPMPVAERTGFLEKMNGSAGWGDAIVLVPWEIHEEYGDVAVLAELWPSMGAWLDRVERMASGSRHPSRISRSAEPLPHEQYLWDTGFHWGEWLEPGGEPSDFPAFIAADKAEVATAFYAWTSRHAAAIASLIGLVDESERYAALSDSVVDAWRTEFVAADGRISPHTQATLVRALRFGLVPEAHRQRAADELAALVRSAGTHLATGFLATPDLLPVLADHGHLDLAYELLFQDSEPSWLAMIDRGATTVWERWNGIDADGVPHESLNHYSKGAVVSFLHRYVAGLQRLEPTWRRFRVEPRLGGDLTSASTWHLSPHGRIEVSWSLAGDVLSLTLSVPPGCVAEVVLPQGTFKAGPGTHRF</sequence>
<dbReference type="Pfam" id="PF05592">
    <property type="entry name" value="Bac_rhamnosid"/>
    <property type="match status" value="1"/>
</dbReference>
<gene>
    <name evidence="8" type="ORF">ISU07_16155</name>
</gene>
<dbReference type="RefSeq" id="WP_194707849.1">
    <property type="nucleotide sequence ID" value="NZ_JADKPN010000010.1"/>
</dbReference>
<dbReference type="EMBL" id="JADKPN010000010">
    <property type="protein sequence ID" value="MBF4764665.1"/>
    <property type="molecule type" value="Genomic_DNA"/>
</dbReference>
<evidence type="ECO:0000259" key="5">
    <source>
        <dbReference type="Pfam" id="PF08531"/>
    </source>
</evidence>
<evidence type="ECO:0000256" key="3">
    <source>
        <dbReference type="ARBA" id="ARBA00022801"/>
    </source>
</evidence>
<evidence type="ECO:0000256" key="1">
    <source>
        <dbReference type="ARBA" id="ARBA00001445"/>
    </source>
</evidence>
<protein>
    <recommendedName>
        <fullName evidence="2">alpha-L-rhamnosidase</fullName>
        <ecNumber evidence="2">3.2.1.40</ecNumber>
    </recommendedName>
</protein>
<name>A0A930VIR1_9ACTN</name>
<dbReference type="InterPro" id="IPR013783">
    <property type="entry name" value="Ig-like_fold"/>
</dbReference>
<dbReference type="SUPFAM" id="SSF48208">
    <property type="entry name" value="Six-hairpin glycosidases"/>
    <property type="match status" value="1"/>
</dbReference>
<comment type="catalytic activity">
    <reaction evidence="1">
        <text>Hydrolysis of terminal non-reducing alpha-L-rhamnose residues in alpha-L-rhamnosides.</text>
        <dbReference type="EC" id="3.2.1.40"/>
    </reaction>
</comment>
<dbReference type="InterPro" id="IPR035396">
    <property type="entry name" value="Bac_rhamnosid6H"/>
</dbReference>
<dbReference type="InterPro" id="IPR012341">
    <property type="entry name" value="6hp_glycosidase-like_sf"/>
</dbReference>
<proteinExistence type="predicted"/>
<dbReference type="GO" id="GO:0030596">
    <property type="term" value="F:alpha-L-rhamnosidase activity"/>
    <property type="evidence" value="ECO:0007669"/>
    <property type="project" value="UniProtKB-EC"/>
</dbReference>
<dbReference type="PIRSF" id="PIRSF010631">
    <property type="entry name" value="A-rhamnsds"/>
    <property type="match status" value="1"/>
</dbReference>
<keyword evidence="9" id="KW-1185">Reference proteome</keyword>
<dbReference type="Pfam" id="PF17390">
    <property type="entry name" value="Bac_rhamnosid_C"/>
    <property type="match status" value="1"/>
</dbReference>
<dbReference type="InterPro" id="IPR016007">
    <property type="entry name" value="Alpha_rhamnosid"/>
</dbReference>
<evidence type="ECO:0000313" key="8">
    <source>
        <dbReference type="EMBL" id="MBF4764665.1"/>
    </source>
</evidence>
<dbReference type="InterPro" id="IPR008902">
    <property type="entry name" value="Rhamnosid_concanavalin"/>
</dbReference>
<evidence type="ECO:0000313" key="9">
    <source>
        <dbReference type="Proteomes" id="UP000640489"/>
    </source>
</evidence>
<dbReference type="Gene3D" id="2.60.420.10">
    <property type="entry name" value="Maltose phosphorylase, domain 3"/>
    <property type="match status" value="1"/>
</dbReference>
<evidence type="ECO:0000259" key="6">
    <source>
        <dbReference type="Pfam" id="PF17389"/>
    </source>
</evidence>
<dbReference type="EC" id="3.2.1.40" evidence="2"/>
<feature type="domain" description="Alpha-L-rhamnosidase six-hairpin glycosidase" evidence="6">
    <location>
        <begin position="423"/>
        <end position="786"/>
    </location>
</feature>
<evidence type="ECO:0000259" key="4">
    <source>
        <dbReference type="Pfam" id="PF05592"/>
    </source>
</evidence>
<dbReference type="InterPro" id="IPR035398">
    <property type="entry name" value="Bac_rhamnosid_C"/>
</dbReference>
<dbReference type="PANTHER" id="PTHR33307">
    <property type="entry name" value="ALPHA-RHAMNOSIDASE (EUROFUNG)"/>
    <property type="match status" value="1"/>
</dbReference>
<reference evidence="8" key="1">
    <citation type="submission" date="2020-11" db="EMBL/GenBank/DDBJ databases">
        <title>Nocardioides sp. nov., isolated from Soil of Cynanchum wilfordii Hemsley rhizosphere.</title>
        <authorList>
            <person name="Lee J.-S."/>
            <person name="Suh M.K."/>
            <person name="Kim J.-S."/>
        </authorList>
    </citation>
    <scope>NUCLEOTIDE SEQUENCE</scope>
    <source>
        <strain evidence="8">KCTC 19275</strain>
    </source>
</reference>
<dbReference type="GO" id="GO:0005975">
    <property type="term" value="P:carbohydrate metabolic process"/>
    <property type="evidence" value="ECO:0007669"/>
    <property type="project" value="InterPro"/>
</dbReference>
<feature type="domain" description="Bacterial alpha-L-rhamnosidase N-terminal" evidence="5">
    <location>
        <begin position="138"/>
        <end position="295"/>
    </location>
</feature>
<feature type="domain" description="Alpha-L-rhamnosidase C-terminal" evidence="7">
    <location>
        <begin position="788"/>
        <end position="858"/>
    </location>
</feature>
<dbReference type="Gene3D" id="2.60.120.260">
    <property type="entry name" value="Galactose-binding domain-like"/>
    <property type="match status" value="2"/>
</dbReference>
<feature type="domain" description="Alpha-L-rhamnosidase concanavalin-like" evidence="4">
    <location>
        <begin position="308"/>
        <end position="417"/>
    </location>
</feature>
<dbReference type="Gene3D" id="1.50.10.10">
    <property type="match status" value="1"/>
</dbReference>
<dbReference type="PANTHER" id="PTHR33307:SF6">
    <property type="entry name" value="ALPHA-RHAMNOSIDASE (EUROFUNG)-RELATED"/>
    <property type="match status" value="1"/>
</dbReference>
<organism evidence="8 9">
    <name type="scientific">Nocardioides islandensis</name>
    <dbReference type="NCBI Taxonomy" id="433663"/>
    <lineage>
        <taxon>Bacteria</taxon>
        <taxon>Bacillati</taxon>
        <taxon>Actinomycetota</taxon>
        <taxon>Actinomycetes</taxon>
        <taxon>Propionibacteriales</taxon>
        <taxon>Nocardioidaceae</taxon>
        <taxon>Nocardioides</taxon>
    </lineage>
</organism>